<evidence type="ECO:0000259" key="1">
    <source>
        <dbReference type="Pfam" id="PF18451"/>
    </source>
</evidence>
<gene>
    <name evidence="2" type="ORF">DW072_06675</name>
</gene>
<dbReference type="InterPro" id="IPR057369">
    <property type="entry name" value="VG15"/>
</dbReference>
<feature type="domain" description="tRNA nuclease CdiA C-terminal" evidence="1">
    <location>
        <begin position="356"/>
        <end position="435"/>
    </location>
</feature>
<dbReference type="EMBL" id="QRNG01000010">
    <property type="protein sequence ID" value="RHK25421.1"/>
    <property type="molecule type" value="Genomic_DNA"/>
</dbReference>
<evidence type="ECO:0000313" key="2">
    <source>
        <dbReference type="EMBL" id="RHK25421.1"/>
    </source>
</evidence>
<accession>A0A415FRC6</accession>
<dbReference type="InterPro" id="IPR040559">
    <property type="entry name" value="CdiA_C"/>
</dbReference>
<organism evidence="2 3">
    <name type="scientific">Bifidobacterium adolescentis</name>
    <dbReference type="NCBI Taxonomy" id="1680"/>
    <lineage>
        <taxon>Bacteria</taxon>
        <taxon>Bacillati</taxon>
        <taxon>Actinomycetota</taxon>
        <taxon>Actinomycetes</taxon>
        <taxon>Bifidobacteriales</taxon>
        <taxon>Bifidobacteriaceae</taxon>
        <taxon>Bifidobacterium</taxon>
    </lineage>
</organism>
<reference evidence="2 3" key="1">
    <citation type="submission" date="2018-08" db="EMBL/GenBank/DDBJ databases">
        <title>A genome reference for cultivated species of the human gut microbiota.</title>
        <authorList>
            <person name="Zou Y."/>
            <person name="Xue W."/>
            <person name="Luo G."/>
        </authorList>
    </citation>
    <scope>NUCLEOTIDE SEQUENCE [LARGE SCALE GENOMIC DNA]</scope>
    <source>
        <strain evidence="2 3">AF45-19</strain>
    </source>
</reference>
<dbReference type="Gene3D" id="3.40.1350.120">
    <property type="match status" value="1"/>
</dbReference>
<evidence type="ECO:0000313" key="3">
    <source>
        <dbReference type="Proteomes" id="UP000285262"/>
    </source>
</evidence>
<dbReference type="Pfam" id="PF25310">
    <property type="entry name" value="VG15"/>
    <property type="match status" value="1"/>
</dbReference>
<name>A0A415FRC6_BIFAD</name>
<protein>
    <recommendedName>
        <fullName evidence="1">tRNA nuclease CdiA C-terminal domain-containing protein</fullName>
    </recommendedName>
</protein>
<proteinExistence type="predicted"/>
<dbReference type="Pfam" id="PF18451">
    <property type="entry name" value="CdiA_C"/>
    <property type="match status" value="1"/>
</dbReference>
<dbReference type="AlphaFoldDB" id="A0A415FRC6"/>
<dbReference type="Proteomes" id="UP000285262">
    <property type="component" value="Unassembled WGS sequence"/>
</dbReference>
<sequence>MSSKPANLPLNNLTPQQRQAFQTHLDDLWDDYQDVLADLSLEAKQLAAGVAWDNFEDPLHYLRTEVFETYADRANQVANDYYDAVRSAWAEAAGVDLPAYTPSRVSADRAFWQIVGGYNSTDHVGLKFVDVINHHSRAGLTMDDLWAMKTDGYGQDEWMNLAADIVGVTARLTAKFNGEHDPSQPRYARVPVGPTCAFCILMASRGFVYWSEEKAGGRDNRYHKNDDCRIVSSWGEAHVKGYDPEGMKARYLQCRKTIAGMLNRDEYGKYVARMKDAGKDEDEIDDYNLWTTHRITEEMSQRDRRWLYDGTTPEPSVESARAWSELQKHERKTLDALKDNGFAVTVRERSDKQGVKTSDAIINGKRVDFKAPEGHGKNTIDQLLRSAARQGDAAVIHLQKERTELDAEACKDYIRSSLRRRRLDYVLLIDYDGNIVRVERDTETASHSQSQ</sequence>
<comment type="caution">
    <text evidence="2">The sequence shown here is derived from an EMBL/GenBank/DDBJ whole genome shotgun (WGS) entry which is preliminary data.</text>
</comment>